<accession>A0A1X9LI25</accession>
<protein>
    <submittedName>
        <fullName evidence="1">Uncharacterized protein</fullName>
    </submittedName>
</protein>
<dbReference type="EMBL" id="CP020715">
    <property type="protein sequence ID" value="ARJ03928.1"/>
    <property type="molecule type" value="Genomic_DNA"/>
</dbReference>
<dbReference type="RefSeq" id="WP_085017740.1">
    <property type="nucleotide sequence ID" value="NZ_BMHD01000001.1"/>
</dbReference>
<dbReference type="KEGG" id="cphy:B5808_00775"/>
<evidence type="ECO:0000313" key="2">
    <source>
        <dbReference type="Proteomes" id="UP000192775"/>
    </source>
</evidence>
<dbReference type="InterPro" id="IPR036291">
    <property type="entry name" value="NAD(P)-bd_dom_sf"/>
</dbReference>
<gene>
    <name evidence="1" type="ORF">B5808_00775</name>
</gene>
<dbReference type="Proteomes" id="UP000192775">
    <property type="component" value="Chromosome"/>
</dbReference>
<keyword evidence="2" id="KW-1185">Reference proteome</keyword>
<reference evidence="1 2" key="1">
    <citation type="submission" date="2017-04" db="EMBL/GenBank/DDBJ databases">
        <authorList>
            <person name="Afonso C.L."/>
            <person name="Miller P.J."/>
            <person name="Scott M.A."/>
            <person name="Spackman E."/>
            <person name="Goraichik I."/>
            <person name="Dimitrov K.M."/>
            <person name="Suarez D.L."/>
            <person name="Swayne D.E."/>
        </authorList>
    </citation>
    <scope>NUCLEOTIDE SEQUENCE [LARGE SCALE GENOMIC DNA]</scope>
    <source>
        <strain evidence="2">XA(T)</strain>
    </source>
</reference>
<dbReference type="Gene3D" id="3.40.50.720">
    <property type="entry name" value="NAD(P)-binding Rossmann-like Domain"/>
    <property type="match status" value="1"/>
</dbReference>
<dbReference type="AlphaFoldDB" id="A0A1X9LI25"/>
<organism evidence="1 2">
    <name type="scientific">Cnuibacter physcomitrellae</name>
    <dbReference type="NCBI Taxonomy" id="1619308"/>
    <lineage>
        <taxon>Bacteria</taxon>
        <taxon>Bacillati</taxon>
        <taxon>Actinomycetota</taxon>
        <taxon>Actinomycetes</taxon>
        <taxon>Micrococcales</taxon>
        <taxon>Microbacteriaceae</taxon>
        <taxon>Cnuibacter</taxon>
    </lineage>
</organism>
<proteinExistence type="predicted"/>
<dbReference type="STRING" id="1619308.B5808_00775"/>
<evidence type="ECO:0000313" key="1">
    <source>
        <dbReference type="EMBL" id="ARJ03928.1"/>
    </source>
</evidence>
<name>A0A1X9LI25_9MICO</name>
<dbReference type="Gene3D" id="3.40.50.10860">
    <property type="entry name" value="Leucine Dehydrogenase, chain A, domain 1"/>
    <property type="match status" value="1"/>
</dbReference>
<dbReference type="SUPFAM" id="SSF51735">
    <property type="entry name" value="NAD(P)-binding Rossmann-fold domains"/>
    <property type="match status" value="1"/>
</dbReference>
<sequence length="306" mass="33428">MSSTFWFFGVSTGQSAMQRIYPLWMEHLRIDSTLRGVDFPLDAPAADYRAAVARIRDDGDSVGALITTHKLNVLVAAEDLFDGLDESARLLREVSCIHKQDGRLLGAALDDRTSHLALDALTPEGHWSEGGELLLLGAGGASIATTLGLHRAQRDGDPVPSRIRVTARSQHRLDEMAELHRTIGFRIPVEGTVTETAEQADAVVASLPRRSLVVNATGMGKDRPGSPLTDAVRFPEDSIAWDMNYRGERPFLAQARGQAADRRLTVVDGWDYFVYSWTHVVGVVHGVEIDAETFDSLSALARSVVD</sequence>